<keyword evidence="2" id="KW-1185">Reference proteome</keyword>
<organism evidence="1 2">
    <name type="scientific">Halosquirtibacter laminarini</name>
    <dbReference type="NCBI Taxonomy" id="3374600"/>
    <lineage>
        <taxon>Bacteria</taxon>
        <taxon>Pseudomonadati</taxon>
        <taxon>Bacteroidota</taxon>
        <taxon>Bacteroidia</taxon>
        <taxon>Marinilabiliales</taxon>
        <taxon>Prolixibacteraceae</taxon>
        <taxon>Halosquirtibacter</taxon>
    </lineage>
</organism>
<accession>A0AC61NC52</accession>
<gene>
    <name evidence="1" type="ORF">K4L44_10850</name>
</gene>
<dbReference type="Proteomes" id="UP000826212">
    <property type="component" value="Chromosome"/>
</dbReference>
<sequence>MKIIIDDKIPFIQGVFEPYAKVIYVGGSDFTPQLVRDADALIIRTRTKCNRSLLEGSKVKFIATATIGFDHIDRDYCASKGIIWKNAPGCNSWSVAQYMAAVFALLFINKGVDVQGKTLGIVGVGNVGSKVAKYASALGMRVLLCDPPLEQSGSYMDFVSLKEIKEQCDIITFHVPLSMEGEHKTFHMVDEQFLNECSRTPILCNTCRGEVFSTESVLLALKEKMIEEVVIDCWEDEPAINQELLNLAFIATPHIAGYSRDGKAMGTTMSVHSMAAYFKLPLLDWSPEGIEPPVCPIIDIDVHGGRSALWNTIYHTYPIEKEVDLLKHHVATFEQQRGDYPLRREFPAYTVKTKDYPFQEVLAKLNFNLL</sequence>
<reference evidence="1" key="1">
    <citation type="submission" date="2021-08" db="EMBL/GenBank/DDBJ databases">
        <title>Novel anaerobic bacterium isolated from sea squirt in East Sea, Republic of Korea.</title>
        <authorList>
            <person name="Nguyen T.H."/>
            <person name="Li Z."/>
            <person name="Lee Y.-J."/>
            <person name="Ko J."/>
            <person name="Kim S.-G."/>
        </authorList>
    </citation>
    <scope>NUCLEOTIDE SEQUENCE</scope>
    <source>
        <strain evidence="1">KCTC 25031</strain>
    </source>
</reference>
<dbReference type="EMBL" id="CP081303">
    <property type="protein sequence ID" value="QZE13087.1"/>
    <property type="molecule type" value="Genomic_DNA"/>
</dbReference>
<proteinExistence type="predicted"/>
<protein>
    <submittedName>
        <fullName evidence="1">4-phosphoerythronate dehydrogenase</fullName>
    </submittedName>
</protein>
<evidence type="ECO:0000313" key="2">
    <source>
        <dbReference type="Proteomes" id="UP000826212"/>
    </source>
</evidence>
<evidence type="ECO:0000313" key="1">
    <source>
        <dbReference type="EMBL" id="QZE13087.1"/>
    </source>
</evidence>
<name>A0AC61NC52_9BACT</name>